<keyword evidence="8 10" id="KW-0406">Ion transport</keyword>
<keyword evidence="6 10" id="KW-0630">Potassium</keyword>
<comment type="function">
    <text evidence="10">Low-affinity potassium transport system. Interacts with Trk system potassium uptake protein TrkA.</text>
</comment>
<dbReference type="EMBL" id="FNBW01000001">
    <property type="protein sequence ID" value="SDF08717.1"/>
    <property type="molecule type" value="Genomic_DNA"/>
</dbReference>
<feature type="transmembrane region" description="Helical" evidence="12">
    <location>
        <begin position="391"/>
        <end position="414"/>
    </location>
</feature>
<evidence type="ECO:0000256" key="5">
    <source>
        <dbReference type="ARBA" id="ARBA00022692"/>
    </source>
</evidence>
<evidence type="ECO:0000256" key="3">
    <source>
        <dbReference type="ARBA" id="ARBA00022475"/>
    </source>
</evidence>
<feature type="binding site" evidence="11">
    <location>
        <position position="315"/>
    </location>
    <ligand>
        <name>K(+)</name>
        <dbReference type="ChEBI" id="CHEBI:29103"/>
    </ligand>
</feature>
<feature type="binding site" evidence="11">
    <location>
        <position position="110"/>
    </location>
    <ligand>
        <name>K(+)</name>
        <dbReference type="ChEBI" id="CHEBI:29103"/>
    </ligand>
</feature>
<dbReference type="GO" id="GO:0015379">
    <property type="term" value="F:potassium:chloride symporter activity"/>
    <property type="evidence" value="ECO:0007669"/>
    <property type="project" value="InterPro"/>
</dbReference>
<keyword evidence="2 10" id="KW-0813">Transport</keyword>
<feature type="transmembrane region" description="Helical" evidence="12">
    <location>
        <begin position="455"/>
        <end position="475"/>
    </location>
</feature>
<evidence type="ECO:0000256" key="2">
    <source>
        <dbReference type="ARBA" id="ARBA00022448"/>
    </source>
</evidence>
<gene>
    <name evidence="13" type="ORF">SAMN05660686_00191</name>
</gene>
<evidence type="ECO:0000256" key="7">
    <source>
        <dbReference type="ARBA" id="ARBA00022989"/>
    </source>
</evidence>
<dbReference type="PIRSF" id="PIRSF006247">
    <property type="entry name" value="TrkH"/>
    <property type="match status" value="1"/>
</dbReference>
<evidence type="ECO:0000256" key="1">
    <source>
        <dbReference type="ARBA" id="ARBA00004651"/>
    </source>
</evidence>
<dbReference type="GO" id="GO:0005886">
    <property type="term" value="C:plasma membrane"/>
    <property type="evidence" value="ECO:0007669"/>
    <property type="project" value="UniProtKB-SubCell"/>
</dbReference>
<dbReference type="Proteomes" id="UP000198615">
    <property type="component" value="Unassembled WGS sequence"/>
</dbReference>
<feature type="binding site" evidence="11">
    <location>
        <position position="218"/>
    </location>
    <ligand>
        <name>K(+)</name>
        <dbReference type="ChEBI" id="CHEBI:29103"/>
    </ligand>
</feature>
<keyword evidence="9 10" id="KW-0472">Membrane</keyword>
<feature type="binding site" evidence="11">
    <location>
        <position position="432"/>
    </location>
    <ligand>
        <name>K(+)</name>
        <dbReference type="ChEBI" id="CHEBI:29103"/>
    </ligand>
</feature>
<evidence type="ECO:0000256" key="8">
    <source>
        <dbReference type="ARBA" id="ARBA00023065"/>
    </source>
</evidence>
<keyword evidence="3 10" id="KW-1003">Cell membrane</keyword>
<keyword evidence="5 12" id="KW-0812">Transmembrane</keyword>
<dbReference type="PANTHER" id="PTHR32024">
    <property type="entry name" value="TRK SYSTEM POTASSIUM UPTAKE PROTEIN TRKG-RELATED"/>
    <property type="match status" value="1"/>
</dbReference>
<comment type="subcellular location">
    <subcellularLocation>
        <location evidence="10">Cell inner membrane</location>
        <topology evidence="10">Multi-pass membrane protein</topology>
    </subcellularLocation>
    <subcellularLocation>
        <location evidence="1">Cell membrane</location>
        <topology evidence="1">Multi-pass membrane protein</topology>
    </subcellularLocation>
</comment>
<dbReference type="PANTHER" id="PTHR32024:SF3">
    <property type="entry name" value="TRK SYSTEM POTASSIUM UPTAKE PROTEIN"/>
    <property type="match status" value="1"/>
</dbReference>
<feature type="transmembrane region" description="Helical" evidence="12">
    <location>
        <begin position="71"/>
        <end position="95"/>
    </location>
</feature>
<sequence>MLDLRVVAHILGWVMISVAVTLLLPAGLDWVRADADWPAFVVAAVISALFGALMILANTMPERPDLSLRQAFVLIASGWLTVCVFGSIPFMAYGLSVTDAVFETMSGITTTGSTVLTGLDAMPEGILLWRALLHWIGGIGIIAIAVMILPYLRVGGMQIYKMETSVHEGEAASFTSRILLRLSVVYIGLTILCFAVYWVLGMGFFDAVTHSMATISTGGYSTHDASFGHFESLWLHWAAIVFMICGAIPFILFVRATQGNLRGLVKDEQVRGFLGFLAVFSILTALWLMSRDDGLGFGRALTLTAFNITAIVTTTGFATTDYTLWGNGAVGLFLLLMFVGGCSGSTSGSIKIYRYQVLWLFVRAHLKRLFSPRRIVVLRYNGATLGEDVPLSVLAFLAVFIATIAIFTVVLTFLGLDLVTAYSAAVTAISNVGPGLGPIIGPSGTFQSLPDPAKWVLVVAMLAGRLEVLALLVFFDRDFWRA</sequence>
<evidence type="ECO:0000256" key="10">
    <source>
        <dbReference type="PIRNR" id="PIRNR006247"/>
    </source>
</evidence>
<dbReference type="InterPro" id="IPR003445">
    <property type="entry name" value="Cat_transpt"/>
</dbReference>
<feature type="binding site" evidence="11">
    <location>
        <position position="111"/>
    </location>
    <ligand>
        <name>K(+)</name>
        <dbReference type="ChEBI" id="CHEBI:29103"/>
    </ligand>
</feature>
<evidence type="ECO:0000313" key="13">
    <source>
        <dbReference type="EMBL" id="SDF08717.1"/>
    </source>
</evidence>
<feature type="binding site" evidence="11">
    <location>
        <position position="431"/>
    </location>
    <ligand>
        <name>K(+)</name>
        <dbReference type="ChEBI" id="CHEBI:29103"/>
    </ligand>
</feature>
<feature type="transmembrane region" description="Helical" evidence="12">
    <location>
        <begin position="132"/>
        <end position="152"/>
    </location>
</feature>
<keyword evidence="10" id="KW-0997">Cell inner membrane</keyword>
<evidence type="ECO:0000256" key="6">
    <source>
        <dbReference type="ARBA" id="ARBA00022958"/>
    </source>
</evidence>
<organism evidence="13 14">
    <name type="scientific">Thalassobaculum litoreum DSM 18839</name>
    <dbReference type="NCBI Taxonomy" id="1123362"/>
    <lineage>
        <taxon>Bacteria</taxon>
        <taxon>Pseudomonadati</taxon>
        <taxon>Pseudomonadota</taxon>
        <taxon>Alphaproteobacteria</taxon>
        <taxon>Rhodospirillales</taxon>
        <taxon>Thalassobaculaceae</taxon>
        <taxon>Thalassobaculum</taxon>
    </lineage>
</organism>
<feature type="transmembrane region" description="Helical" evidence="12">
    <location>
        <begin position="273"/>
        <end position="290"/>
    </location>
</feature>
<keyword evidence="11" id="KW-0479">Metal-binding</keyword>
<evidence type="ECO:0000313" key="14">
    <source>
        <dbReference type="Proteomes" id="UP000198615"/>
    </source>
</evidence>
<feature type="transmembrane region" description="Helical" evidence="12">
    <location>
        <begin position="296"/>
        <end position="317"/>
    </location>
</feature>
<dbReference type="RefSeq" id="WP_215906015.1">
    <property type="nucleotide sequence ID" value="NZ_FNBW01000001.1"/>
</dbReference>
<proteinExistence type="inferred from homology"/>
<evidence type="ECO:0000256" key="9">
    <source>
        <dbReference type="ARBA" id="ARBA00023136"/>
    </source>
</evidence>
<protein>
    <recommendedName>
        <fullName evidence="10">Trk system potassium uptake protein</fullName>
    </recommendedName>
</protein>
<feature type="transmembrane region" description="Helical" evidence="12">
    <location>
        <begin position="234"/>
        <end position="253"/>
    </location>
</feature>
<dbReference type="InterPro" id="IPR004772">
    <property type="entry name" value="TrkH"/>
</dbReference>
<reference evidence="13 14" key="1">
    <citation type="submission" date="2016-10" db="EMBL/GenBank/DDBJ databases">
        <authorList>
            <person name="Varghese N."/>
            <person name="Submissions S."/>
        </authorList>
    </citation>
    <scope>NUCLEOTIDE SEQUENCE [LARGE SCALE GENOMIC DNA]</scope>
    <source>
        <strain evidence="13 14">DSM 18839</strain>
    </source>
</reference>
<feature type="transmembrane region" description="Helical" evidence="12">
    <location>
        <begin position="7"/>
        <end position="28"/>
    </location>
</feature>
<keyword evidence="7 12" id="KW-1133">Transmembrane helix</keyword>
<accession>A0A8G2BE38</accession>
<feature type="transmembrane region" description="Helical" evidence="12">
    <location>
        <begin position="324"/>
        <end position="346"/>
    </location>
</feature>
<comment type="similarity">
    <text evidence="10">Belongs to the TrkH potassium transport family.</text>
</comment>
<feature type="binding site" evidence="11">
    <location>
        <position position="314"/>
    </location>
    <ligand>
        <name>K(+)</name>
        <dbReference type="ChEBI" id="CHEBI:29103"/>
    </ligand>
</feature>
<feature type="transmembrane region" description="Helical" evidence="12">
    <location>
        <begin position="178"/>
        <end position="200"/>
    </location>
</feature>
<keyword evidence="4 10" id="KW-0633">Potassium transport</keyword>
<dbReference type="GO" id="GO:0046872">
    <property type="term" value="F:metal ion binding"/>
    <property type="evidence" value="ECO:0007669"/>
    <property type="project" value="UniProtKB-KW"/>
</dbReference>
<dbReference type="AlphaFoldDB" id="A0A8G2BE38"/>
<evidence type="ECO:0000256" key="11">
    <source>
        <dbReference type="PIRSR" id="PIRSR006247-1"/>
    </source>
</evidence>
<name>A0A8G2BE38_9PROT</name>
<keyword evidence="14" id="KW-1185">Reference proteome</keyword>
<evidence type="ECO:0000256" key="12">
    <source>
        <dbReference type="SAM" id="Phobius"/>
    </source>
</evidence>
<evidence type="ECO:0000256" key="4">
    <source>
        <dbReference type="ARBA" id="ARBA00022538"/>
    </source>
</evidence>
<dbReference type="Pfam" id="PF02386">
    <property type="entry name" value="TrkH"/>
    <property type="match status" value="1"/>
</dbReference>
<feature type="transmembrane region" description="Helical" evidence="12">
    <location>
        <begin position="40"/>
        <end position="59"/>
    </location>
</feature>
<comment type="caution">
    <text evidence="13">The sequence shown here is derived from an EMBL/GenBank/DDBJ whole genome shotgun (WGS) entry which is preliminary data.</text>
</comment>